<evidence type="ECO:0000256" key="1">
    <source>
        <dbReference type="SAM" id="Coils"/>
    </source>
</evidence>
<organism evidence="2">
    <name type="scientific">marine sediment metagenome</name>
    <dbReference type="NCBI Taxonomy" id="412755"/>
    <lineage>
        <taxon>unclassified sequences</taxon>
        <taxon>metagenomes</taxon>
        <taxon>ecological metagenomes</taxon>
    </lineage>
</organism>
<gene>
    <name evidence="2" type="ORF">S01H4_46797</name>
</gene>
<feature type="non-terminal residue" evidence="2">
    <location>
        <position position="1"/>
    </location>
</feature>
<dbReference type="EMBL" id="BART01026190">
    <property type="protein sequence ID" value="GAG93916.1"/>
    <property type="molecule type" value="Genomic_DNA"/>
</dbReference>
<feature type="coiled-coil region" evidence="1">
    <location>
        <begin position="55"/>
        <end position="82"/>
    </location>
</feature>
<name>X1DBV7_9ZZZZ</name>
<accession>X1DBV7</accession>
<dbReference type="AlphaFoldDB" id="X1DBV7"/>
<sequence length="279" mass="31988">CLIQEQSLREWEKIASKALSNQDISKDLENLFKSGNIEDLIQTMKFMSETNALSKDNLQSMRKQLEKQISNLDQLFNAAKNLGKPPKFNQDQVLENSLNQSSFEHNFNLANSLDQFFGTNLRDSLLEKFKQQAQNAQMNLSLETLTKSALASKSWNSLFQQSLQNAIKDAMNQSKKSEALKSLSHQVQQLMNSCQNIHSSEKISQELPNLVKKTLESCENPEQLRNAVEFLRKVGLQPQSDDIKDIGKKLEMPEDEIYELIEPNYQLLKKLAEKEESDF</sequence>
<comment type="caution">
    <text evidence="2">The sequence shown here is derived from an EMBL/GenBank/DDBJ whole genome shotgun (WGS) entry which is preliminary data.</text>
</comment>
<reference evidence="2" key="1">
    <citation type="journal article" date="2014" name="Front. Microbiol.">
        <title>High frequency of phylogenetically diverse reductive dehalogenase-homologous genes in deep subseafloor sedimentary metagenomes.</title>
        <authorList>
            <person name="Kawai M."/>
            <person name="Futagami T."/>
            <person name="Toyoda A."/>
            <person name="Takaki Y."/>
            <person name="Nishi S."/>
            <person name="Hori S."/>
            <person name="Arai W."/>
            <person name="Tsubouchi T."/>
            <person name="Morono Y."/>
            <person name="Uchiyama I."/>
            <person name="Ito T."/>
            <person name="Fujiyama A."/>
            <person name="Inagaki F."/>
            <person name="Takami H."/>
        </authorList>
    </citation>
    <scope>NUCLEOTIDE SEQUENCE</scope>
    <source>
        <strain evidence="2">Expedition CK06-06</strain>
    </source>
</reference>
<keyword evidence="1" id="KW-0175">Coiled coil</keyword>
<feature type="non-terminal residue" evidence="2">
    <location>
        <position position="279"/>
    </location>
</feature>
<evidence type="ECO:0000313" key="2">
    <source>
        <dbReference type="EMBL" id="GAG93916.1"/>
    </source>
</evidence>
<protein>
    <submittedName>
        <fullName evidence="2">Uncharacterized protein</fullName>
    </submittedName>
</protein>
<proteinExistence type="predicted"/>